<dbReference type="SUPFAM" id="SSF52777">
    <property type="entry name" value="CoA-dependent acyltransferases"/>
    <property type="match status" value="4"/>
</dbReference>
<evidence type="ECO:0000313" key="7">
    <source>
        <dbReference type="Proteomes" id="UP001342826"/>
    </source>
</evidence>
<dbReference type="InterPro" id="IPR036736">
    <property type="entry name" value="ACP-like_sf"/>
</dbReference>
<dbReference type="Gene3D" id="3.40.50.980">
    <property type="match status" value="2"/>
</dbReference>
<evidence type="ECO:0000256" key="1">
    <source>
        <dbReference type="ARBA" id="ARBA00001957"/>
    </source>
</evidence>
<dbReference type="PROSITE" id="PS00012">
    <property type="entry name" value="PHOSPHOPANTETHEINE"/>
    <property type="match status" value="1"/>
</dbReference>
<dbReference type="SUPFAM" id="SSF47336">
    <property type="entry name" value="ACP-like"/>
    <property type="match status" value="1"/>
</dbReference>
<dbReference type="SUPFAM" id="SSF56801">
    <property type="entry name" value="Acetyl-CoA synthetase-like"/>
    <property type="match status" value="2"/>
</dbReference>
<protein>
    <submittedName>
        <fullName evidence="6">Condensation domain-containing protein</fullName>
    </submittedName>
</protein>
<proteinExistence type="predicted"/>
<dbReference type="Pfam" id="PF00550">
    <property type="entry name" value="PP-binding"/>
    <property type="match status" value="1"/>
</dbReference>
<keyword evidence="4" id="KW-0045">Antibiotic biosynthesis</keyword>
<organism evidence="6 7">
    <name type="scientific">Metabacillus fastidiosus</name>
    <dbReference type="NCBI Taxonomy" id="1458"/>
    <lineage>
        <taxon>Bacteria</taxon>
        <taxon>Bacillati</taxon>
        <taxon>Bacillota</taxon>
        <taxon>Bacilli</taxon>
        <taxon>Bacillales</taxon>
        <taxon>Bacillaceae</taxon>
        <taxon>Metabacillus</taxon>
    </lineage>
</organism>
<dbReference type="InterPro" id="IPR010060">
    <property type="entry name" value="NRPS_synth"/>
</dbReference>
<dbReference type="PROSITE" id="PS50075">
    <property type="entry name" value="CARRIER"/>
    <property type="match status" value="1"/>
</dbReference>
<dbReference type="Gene3D" id="3.30.559.30">
    <property type="entry name" value="Nonribosomal peptide synthetase, condensation domain"/>
    <property type="match status" value="2"/>
</dbReference>
<comment type="caution">
    <text evidence="6">The sequence shown here is derived from an EMBL/GenBank/DDBJ whole genome shotgun (WGS) entry which is preliminary data.</text>
</comment>
<feature type="non-terminal residue" evidence="6">
    <location>
        <position position="1233"/>
    </location>
</feature>
<dbReference type="PANTHER" id="PTHR45398:SF1">
    <property type="entry name" value="ENZYME, PUTATIVE (JCVI)-RELATED"/>
    <property type="match status" value="1"/>
</dbReference>
<dbReference type="EMBL" id="JARTFS010000031">
    <property type="protein sequence ID" value="MED4404228.1"/>
    <property type="molecule type" value="Genomic_DNA"/>
</dbReference>
<dbReference type="Gene3D" id="1.10.1200.10">
    <property type="entry name" value="ACP-like"/>
    <property type="match status" value="1"/>
</dbReference>
<evidence type="ECO:0000256" key="2">
    <source>
        <dbReference type="ARBA" id="ARBA00022450"/>
    </source>
</evidence>
<dbReference type="Gene3D" id="3.30.300.30">
    <property type="match status" value="1"/>
</dbReference>
<dbReference type="InterPro" id="IPR023213">
    <property type="entry name" value="CAT-like_dom_sf"/>
</dbReference>
<keyword evidence="7" id="KW-1185">Reference proteome</keyword>
<reference evidence="6 7" key="1">
    <citation type="submission" date="2023-03" db="EMBL/GenBank/DDBJ databases">
        <title>Bacillus Genome Sequencing.</title>
        <authorList>
            <person name="Dunlap C."/>
        </authorList>
    </citation>
    <scope>NUCLEOTIDE SEQUENCE [LARGE SCALE GENOMIC DNA]</scope>
    <source>
        <strain evidence="6 7">NRS-1717</strain>
    </source>
</reference>
<dbReference type="NCBIfam" id="TIGR01720">
    <property type="entry name" value="NRPS-para261"/>
    <property type="match status" value="1"/>
</dbReference>
<dbReference type="InterPro" id="IPR009081">
    <property type="entry name" value="PP-bd_ACP"/>
</dbReference>
<dbReference type="RefSeq" id="WP_328016041.1">
    <property type="nucleotide sequence ID" value="NZ_JARTFS010000031.1"/>
</dbReference>
<dbReference type="CDD" id="cd19534">
    <property type="entry name" value="E_NRPS"/>
    <property type="match status" value="1"/>
</dbReference>
<dbReference type="Pfam" id="PF00501">
    <property type="entry name" value="AMP-binding"/>
    <property type="match status" value="1"/>
</dbReference>
<dbReference type="Pfam" id="PF13193">
    <property type="entry name" value="AMP-binding_C"/>
    <property type="match status" value="1"/>
</dbReference>
<sequence length="1233" mass="141457">MVVQADKNERKHLCAYITAGKEWSSEELRAYLKEEVPDYMVPSYFVQLERIPLTPNGKVDHKVLPKPDAHAGVSYEAPRNQVEEKLVKIWEEILGVEPIGIGHNFFASGGDSIKALQIISRLSREGIMLEMKDLFTHPEIKLLSGYAKTIRAKGGSYETETGDVLLTPIQKAFFMGGTEDVNHYNHAVMLYRKDGFRTEWVQEVLEEILKHHDALRMIYKNENGEMLSYNRGVETQQFGFQVYDVSSEDVPDQKVLELASKLQLQIDIQEGPLVNAAVFKAKDGDHLLLIIHHLVVDGLSWRILFEDLALGYSQLEKGETVRFYPKTTSYKTYASKLQAYAKGEKLAREKKYWVETLKENVGFLETKEEVERYWYEDSDTFSTILEKEETRKLLRETNQAYHTEINDLLVTALLVATREVTGENRIRISLEGHGREQIMEGLDISRTVGWFTTKYPVLIDLGEETDLSMTIKMVKESLRKLPNKGIGYGILKHLSEDEELRKAAQPPLLFNYLGQMDEDLQNAVFSSSSLPTGESIGNKHTRENAMEMNAVVLDGRLIIDTTYNTKVYSEETVKDFTEAYKEALYAVIRHCVSKEQAERTPFDYGDRGLSIHELEDIKRKYHEFEIEKIYPLANMQQGMLFHALEDPTSGAYFEQIVIEANGSIDPHLLEESFNVIMERHELLRTAVEYEITEKPRNVILKDRKIGFNYRDIRCQSVEQQKASIEQYLKQDQEKGFDFGRDSLIRLELIQIGEEAYKLIWSNHHILFDGWGRGIILGELFHIYGNKRAGRIHQLEKPQPYSDYIGWLEEQTREDAVHYWKGYLEGYQEPATIPSITKGRKSGDSRNWEKVVEFSSELTGKLTELANRNHVTFNTALQSAWGVLLAKYNHTDDVVFGSVVSGRDAKVSGIEKMVGLFINTIPTRIQVKDHQSFRDVLKRVQEEAIESQAYSYLNLSDVQSLSELKRDLIDHVMVFENYALDERALDQEKNELGFVFNDLNGNEATNYGLTVVAVPGEQLILKLAYDESVYPEAIIENIATHLTHVIEQVVQDEDQKIRHLQLLSKEEKQHLLSEFNQTQADYPKDTTIHQLFMEQAGRTPDRVAAVFEDQQLTYRELNEQSNQVARLLLEKGVQSDTIVGIMADRSLEMIVGMMGILKSGAAYLPIDPDYPEQRIKYLLEDSGTNIILTNNKDSLKFNKETVFLDEDFYKYSIDNIDCISNSNQLAYVIYTSGS</sequence>
<evidence type="ECO:0000259" key="5">
    <source>
        <dbReference type="PROSITE" id="PS50075"/>
    </source>
</evidence>
<dbReference type="Pfam" id="PF00668">
    <property type="entry name" value="Condensation"/>
    <property type="match status" value="2"/>
</dbReference>
<dbReference type="InterPro" id="IPR000873">
    <property type="entry name" value="AMP-dep_synth/lig_dom"/>
</dbReference>
<dbReference type="Proteomes" id="UP001342826">
    <property type="component" value="Unassembled WGS sequence"/>
</dbReference>
<evidence type="ECO:0000313" key="6">
    <source>
        <dbReference type="EMBL" id="MED4404228.1"/>
    </source>
</evidence>
<dbReference type="InterPro" id="IPR045851">
    <property type="entry name" value="AMP-bd_C_sf"/>
</dbReference>
<gene>
    <name evidence="6" type="ORF">P9271_23445</name>
</gene>
<accession>A0ABU6P4F1</accession>
<dbReference type="CDD" id="cd19543">
    <property type="entry name" value="DCL_NRPS"/>
    <property type="match status" value="1"/>
</dbReference>
<evidence type="ECO:0000256" key="3">
    <source>
        <dbReference type="ARBA" id="ARBA00022553"/>
    </source>
</evidence>
<comment type="cofactor">
    <cofactor evidence="1">
        <name>pantetheine 4'-phosphate</name>
        <dbReference type="ChEBI" id="CHEBI:47942"/>
    </cofactor>
</comment>
<feature type="domain" description="Carrier" evidence="5">
    <location>
        <begin position="77"/>
        <end position="151"/>
    </location>
</feature>
<dbReference type="PANTHER" id="PTHR45398">
    <property type="match status" value="1"/>
</dbReference>
<dbReference type="InterPro" id="IPR001242">
    <property type="entry name" value="Condensation_dom"/>
</dbReference>
<evidence type="ECO:0000256" key="4">
    <source>
        <dbReference type="ARBA" id="ARBA00023194"/>
    </source>
</evidence>
<keyword evidence="2" id="KW-0596">Phosphopantetheine</keyword>
<name>A0ABU6P4F1_9BACI</name>
<dbReference type="Gene3D" id="3.30.559.10">
    <property type="entry name" value="Chloramphenicol acetyltransferase-like domain"/>
    <property type="match status" value="2"/>
</dbReference>
<dbReference type="InterPro" id="IPR025110">
    <property type="entry name" value="AMP-bd_C"/>
</dbReference>
<dbReference type="InterPro" id="IPR006162">
    <property type="entry name" value="Ppantetheine_attach_site"/>
</dbReference>
<keyword evidence="3" id="KW-0597">Phosphoprotein</keyword>